<protein>
    <submittedName>
        <fullName evidence="2">Uncharacterized protein</fullName>
    </submittedName>
</protein>
<evidence type="ECO:0000313" key="2">
    <source>
        <dbReference type="EMBL" id="KAK2659696.1"/>
    </source>
</evidence>
<accession>A0AAE0CQJ1</accession>
<organism evidence="2 3">
    <name type="scientific">Dipteronia dyeriana</name>
    <dbReference type="NCBI Taxonomy" id="168575"/>
    <lineage>
        <taxon>Eukaryota</taxon>
        <taxon>Viridiplantae</taxon>
        <taxon>Streptophyta</taxon>
        <taxon>Embryophyta</taxon>
        <taxon>Tracheophyta</taxon>
        <taxon>Spermatophyta</taxon>
        <taxon>Magnoliopsida</taxon>
        <taxon>eudicotyledons</taxon>
        <taxon>Gunneridae</taxon>
        <taxon>Pentapetalae</taxon>
        <taxon>rosids</taxon>
        <taxon>malvids</taxon>
        <taxon>Sapindales</taxon>
        <taxon>Sapindaceae</taxon>
        <taxon>Hippocastanoideae</taxon>
        <taxon>Acereae</taxon>
        <taxon>Dipteronia</taxon>
    </lineage>
</organism>
<dbReference type="EMBL" id="JANJYI010000002">
    <property type="protein sequence ID" value="KAK2659696.1"/>
    <property type="molecule type" value="Genomic_DNA"/>
</dbReference>
<name>A0AAE0CQJ1_9ROSI</name>
<feature type="compositionally biased region" description="Polar residues" evidence="1">
    <location>
        <begin position="1"/>
        <end position="15"/>
    </location>
</feature>
<sequence length="238" mass="27132">MATDEVTQSSGGTEQRNGDVCSGAEEKSRRSCDCVRDKCEVHASSLSAPPIAPPPPPFPPNFMATLPPSQLPFVQQVQDFAKTYLPIYLARINDQGCHHQLANPTKTFLDPFISPHFYYYSKQVLWFLWCLLVLHHHAIVFPLQALYGFVQNPTSHGLQTFLQWFNPLSVWRTDLTRLMGQYHLWKMNPEPAAKPALQAQSTDLAPLDLQYQLRMGYYVRLRTAVPDRYPDSSPQFPL</sequence>
<proteinExistence type="predicted"/>
<evidence type="ECO:0000256" key="1">
    <source>
        <dbReference type="SAM" id="MobiDB-lite"/>
    </source>
</evidence>
<dbReference type="AlphaFoldDB" id="A0AAE0CQJ1"/>
<comment type="caution">
    <text evidence="2">The sequence shown here is derived from an EMBL/GenBank/DDBJ whole genome shotgun (WGS) entry which is preliminary data.</text>
</comment>
<reference evidence="2" key="1">
    <citation type="journal article" date="2023" name="Plant J.">
        <title>Genome sequences and population genomics provide insights into the demographic history, inbreeding, and mutation load of two 'living fossil' tree species of Dipteronia.</title>
        <authorList>
            <person name="Feng Y."/>
            <person name="Comes H.P."/>
            <person name="Chen J."/>
            <person name="Zhu S."/>
            <person name="Lu R."/>
            <person name="Zhang X."/>
            <person name="Li P."/>
            <person name="Qiu J."/>
            <person name="Olsen K.M."/>
            <person name="Qiu Y."/>
        </authorList>
    </citation>
    <scope>NUCLEOTIDE SEQUENCE</scope>
    <source>
        <strain evidence="2">KIB01</strain>
    </source>
</reference>
<gene>
    <name evidence="2" type="ORF">Ddye_006229</name>
</gene>
<keyword evidence="3" id="KW-1185">Reference proteome</keyword>
<feature type="region of interest" description="Disordered" evidence="1">
    <location>
        <begin position="1"/>
        <end position="30"/>
    </location>
</feature>
<dbReference type="Proteomes" id="UP001280121">
    <property type="component" value="Unassembled WGS sequence"/>
</dbReference>
<evidence type="ECO:0000313" key="3">
    <source>
        <dbReference type="Proteomes" id="UP001280121"/>
    </source>
</evidence>